<dbReference type="InParanoid" id="G0VCP4"/>
<keyword evidence="7" id="KW-0227">DNA damage</keyword>
<evidence type="ECO:0000256" key="7">
    <source>
        <dbReference type="ARBA" id="ARBA00022763"/>
    </source>
</evidence>
<name>G0VCP4_NAUCA</name>
<evidence type="ECO:0000256" key="11">
    <source>
        <dbReference type="ARBA" id="ARBA00033095"/>
    </source>
</evidence>
<dbReference type="CDD" id="cd06445">
    <property type="entry name" value="ATase"/>
    <property type="match status" value="1"/>
</dbReference>
<feature type="domain" description="Methylated-DNA-[protein]-cysteine S-methyltransferase DNA binding" evidence="13">
    <location>
        <begin position="115"/>
        <end position="195"/>
    </location>
</feature>
<dbReference type="InterPro" id="IPR014048">
    <property type="entry name" value="MethylDNA_cys_MeTrfase_DNA-bd"/>
</dbReference>
<evidence type="ECO:0000313" key="14">
    <source>
        <dbReference type="EMBL" id="CCC69254.1"/>
    </source>
</evidence>
<evidence type="ECO:0000256" key="12">
    <source>
        <dbReference type="ARBA" id="ARBA00049348"/>
    </source>
</evidence>
<dbReference type="Gene3D" id="1.10.10.10">
    <property type="entry name" value="Winged helix-like DNA-binding domain superfamily/Winged helix DNA-binding domain"/>
    <property type="match status" value="1"/>
</dbReference>
<dbReference type="AlphaFoldDB" id="G0VCP4"/>
<dbReference type="GO" id="GO:0006281">
    <property type="term" value="P:DNA repair"/>
    <property type="evidence" value="ECO:0007669"/>
    <property type="project" value="UniProtKB-KW"/>
</dbReference>
<dbReference type="EMBL" id="HE576754">
    <property type="protein sequence ID" value="CCC69254.1"/>
    <property type="molecule type" value="Genomic_DNA"/>
</dbReference>
<dbReference type="STRING" id="1064592.G0VCP4"/>
<sequence>MNKSKMKDMKEEVVRFSFLKEGEFYILIITREKTGKLIYSSLYTNKAYLIKEAKSDFKKLSKKNGIRYVMEPSSPDDKLMKLLHEKFIRLVDARKRGEDTIDDLDMPYEYIFGTQFQRAAWDGMLQVNIGHTITYGELSTRLGMGTKGARAIRSACNQNKIPLFVPCHRIMGKSGEMTGFRWGIPIKKVLLMREQEAFEKTFKTEDIKLELNL</sequence>
<dbReference type="EC" id="2.1.1.63" evidence="3"/>
<evidence type="ECO:0000256" key="1">
    <source>
        <dbReference type="ARBA" id="ARBA00001286"/>
    </source>
</evidence>
<protein>
    <recommendedName>
        <fullName evidence="4">Methylated-DNA--protein-cysteine methyltransferase</fullName>
        <ecNumber evidence="3">2.1.1.63</ecNumber>
    </recommendedName>
    <alternativeName>
        <fullName evidence="9">6-O-methylguanine-DNA methyltransferase</fullName>
    </alternativeName>
    <alternativeName>
        <fullName evidence="11">DNA repair MTase</fullName>
    </alternativeName>
    <alternativeName>
        <fullName evidence="10">O-6-methylguanine-DNA-alkyltransferase</fullName>
    </alternativeName>
</protein>
<dbReference type="KEGG" id="ncs:NCAS_0C02640"/>
<dbReference type="PANTHER" id="PTHR10815:SF13">
    <property type="entry name" value="METHYLATED-DNA--PROTEIN-CYSTEINE METHYLTRANSFERASE"/>
    <property type="match status" value="1"/>
</dbReference>
<dbReference type="eggNOG" id="KOG4062">
    <property type="taxonomic scope" value="Eukaryota"/>
</dbReference>
<dbReference type="Proteomes" id="UP000001640">
    <property type="component" value="Chromosome 3"/>
</dbReference>
<keyword evidence="6" id="KW-0808">Transferase</keyword>
<evidence type="ECO:0000256" key="5">
    <source>
        <dbReference type="ARBA" id="ARBA00022603"/>
    </source>
</evidence>
<dbReference type="FunCoup" id="G0VCP4">
    <property type="interactions" value="62"/>
</dbReference>
<dbReference type="SUPFAM" id="SSF46767">
    <property type="entry name" value="Methylated DNA-protein cysteine methyltransferase, C-terminal domain"/>
    <property type="match status" value="1"/>
</dbReference>
<evidence type="ECO:0000256" key="4">
    <source>
        <dbReference type="ARBA" id="ARBA00015377"/>
    </source>
</evidence>
<evidence type="ECO:0000313" key="15">
    <source>
        <dbReference type="Proteomes" id="UP000001640"/>
    </source>
</evidence>
<comment type="catalytic activity">
    <reaction evidence="12">
        <text>a 6-O-methyl-2'-deoxyguanosine in DNA + L-cysteinyl-[protein] = S-methyl-L-cysteinyl-[protein] + a 2'-deoxyguanosine in DNA</text>
        <dbReference type="Rhea" id="RHEA:24000"/>
        <dbReference type="Rhea" id="RHEA-COMP:10131"/>
        <dbReference type="Rhea" id="RHEA-COMP:10132"/>
        <dbReference type="Rhea" id="RHEA-COMP:11367"/>
        <dbReference type="Rhea" id="RHEA-COMP:11368"/>
        <dbReference type="ChEBI" id="CHEBI:29950"/>
        <dbReference type="ChEBI" id="CHEBI:82612"/>
        <dbReference type="ChEBI" id="CHEBI:85445"/>
        <dbReference type="ChEBI" id="CHEBI:85448"/>
        <dbReference type="EC" id="2.1.1.63"/>
    </reaction>
</comment>
<evidence type="ECO:0000256" key="9">
    <source>
        <dbReference type="ARBA" id="ARBA00030795"/>
    </source>
</evidence>
<evidence type="ECO:0000256" key="8">
    <source>
        <dbReference type="ARBA" id="ARBA00023204"/>
    </source>
</evidence>
<dbReference type="PROSITE" id="PS00374">
    <property type="entry name" value="MGMT"/>
    <property type="match status" value="1"/>
</dbReference>
<evidence type="ECO:0000256" key="2">
    <source>
        <dbReference type="ARBA" id="ARBA00008711"/>
    </source>
</evidence>
<keyword evidence="15" id="KW-1185">Reference proteome</keyword>
<evidence type="ECO:0000256" key="6">
    <source>
        <dbReference type="ARBA" id="ARBA00022679"/>
    </source>
</evidence>
<dbReference type="GO" id="GO:0003908">
    <property type="term" value="F:methylated-DNA-[protein]-cysteine S-methyltransferase activity"/>
    <property type="evidence" value="ECO:0007669"/>
    <property type="project" value="UniProtKB-EC"/>
</dbReference>
<dbReference type="InterPro" id="IPR036388">
    <property type="entry name" value="WH-like_DNA-bd_sf"/>
</dbReference>
<dbReference type="GeneID" id="96902837"/>
<evidence type="ECO:0000256" key="3">
    <source>
        <dbReference type="ARBA" id="ARBA00011918"/>
    </source>
</evidence>
<evidence type="ECO:0000256" key="10">
    <source>
        <dbReference type="ARBA" id="ARBA00031621"/>
    </source>
</evidence>
<gene>
    <name evidence="14" type="primary">NCAS0C02640</name>
    <name evidence="14" type="ordered locus">NCAS_0C02640</name>
</gene>
<dbReference type="Pfam" id="PF01035">
    <property type="entry name" value="DNA_binding_1"/>
    <property type="match status" value="1"/>
</dbReference>
<dbReference type="InterPro" id="IPR001497">
    <property type="entry name" value="MethylDNA_cys_MeTrfase_AS"/>
</dbReference>
<accession>G0VCP4</accession>
<reference key="2">
    <citation type="submission" date="2011-08" db="EMBL/GenBank/DDBJ databases">
        <title>Genome sequence of Naumovozyma castellii.</title>
        <authorList>
            <person name="Gordon J.L."/>
            <person name="Armisen D."/>
            <person name="Proux-Wera E."/>
            <person name="OhEigeartaigh S.S."/>
            <person name="Byrne K.P."/>
            <person name="Wolfe K.H."/>
        </authorList>
    </citation>
    <scope>NUCLEOTIDE SEQUENCE</scope>
    <source>
        <strain>Type strain:CBS 4309</strain>
    </source>
</reference>
<keyword evidence="5" id="KW-0489">Methyltransferase</keyword>
<proteinExistence type="inferred from homology"/>
<evidence type="ECO:0000259" key="13">
    <source>
        <dbReference type="Pfam" id="PF01035"/>
    </source>
</evidence>
<dbReference type="InterPro" id="IPR036217">
    <property type="entry name" value="MethylDNA_cys_MeTrfase_DNAb"/>
</dbReference>
<dbReference type="PANTHER" id="PTHR10815">
    <property type="entry name" value="METHYLATED-DNA--PROTEIN-CYSTEINE METHYLTRANSFERASE"/>
    <property type="match status" value="1"/>
</dbReference>
<dbReference type="OrthoDB" id="1907495at2759"/>
<dbReference type="RefSeq" id="XP_003675620.1">
    <property type="nucleotide sequence ID" value="XM_003675572.1"/>
</dbReference>
<comment type="catalytic activity">
    <reaction evidence="1">
        <text>a 4-O-methyl-thymidine in DNA + L-cysteinyl-[protein] = a thymidine in DNA + S-methyl-L-cysteinyl-[protein]</text>
        <dbReference type="Rhea" id="RHEA:53428"/>
        <dbReference type="Rhea" id="RHEA-COMP:10131"/>
        <dbReference type="Rhea" id="RHEA-COMP:10132"/>
        <dbReference type="Rhea" id="RHEA-COMP:13555"/>
        <dbReference type="Rhea" id="RHEA-COMP:13556"/>
        <dbReference type="ChEBI" id="CHEBI:29950"/>
        <dbReference type="ChEBI" id="CHEBI:82612"/>
        <dbReference type="ChEBI" id="CHEBI:137386"/>
        <dbReference type="ChEBI" id="CHEBI:137387"/>
        <dbReference type="EC" id="2.1.1.63"/>
    </reaction>
</comment>
<comment type="similarity">
    <text evidence="2">Belongs to the MGMT family.</text>
</comment>
<dbReference type="GO" id="GO:0032259">
    <property type="term" value="P:methylation"/>
    <property type="evidence" value="ECO:0007669"/>
    <property type="project" value="UniProtKB-KW"/>
</dbReference>
<reference evidence="14 15" key="1">
    <citation type="journal article" date="2011" name="Proc. Natl. Acad. Sci. U.S.A.">
        <title>Evolutionary erosion of yeast sex chromosomes by mating-type switching accidents.</title>
        <authorList>
            <person name="Gordon J.L."/>
            <person name="Armisen D."/>
            <person name="Proux-Wera E."/>
            <person name="Oheigeartaigh S.S."/>
            <person name="Byrne K.P."/>
            <person name="Wolfe K.H."/>
        </authorList>
    </citation>
    <scope>NUCLEOTIDE SEQUENCE [LARGE SCALE GENOMIC DNA]</scope>
    <source>
        <strain evidence="15">ATCC 76901 / BCRC 22586 / CBS 4309 / NBRC 1992 / NRRL Y-12630</strain>
    </source>
</reference>
<organism evidence="14 15">
    <name type="scientific">Naumovozyma castellii</name>
    <name type="common">Yeast</name>
    <name type="synonym">Saccharomyces castellii</name>
    <dbReference type="NCBI Taxonomy" id="27288"/>
    <lineage>
        <taxon>Eukaryota</taxon>
        <taxon>Fungi</taxon>
        <taxon>Dikarya</taxon>
        <taxon>Ascomycota</taxon>
        <taxon>Saccharomycotina</taxon>
        <taxon>Saccharomycetes</taxon>
        <taxon>Saccharomycetales</taxon>
        <taxon>Saccharomycetaceae</taxon>
        <taxon>Naumovozyma</taxon>
    </lineage>
</organism>
<dbReference type="OMA" id="YTFIETE"/>
<dbReference type="NCBIfam" id="TIGR00589">
    <property type="entry name" value="ogt"/>
    <property type="match status" value="1"/>
</dbReference>
<keyword evidence="8" id="KW-0234">DNA repair</keyword>
<dbReference type="HOGENOM" id="CLU_000445_52_2_1"/>